<dbReference type="EMBL" id="JARAOO010000001">
    <property type="protein sequence ID" value="KAJ7982141.1"/>
    <property type="molecule type" value="Genomic_DNA"/>
</dbReference>
<proteinExistence type="predicted"/>
<organism evidence="2 3">
    <name type="scientific">Quillaja saponaria</name>
    <name type="common">Soap bark tree</name>
    <dbReference type="NCBI Taxonomy" id="32244"/>
    <lineage>
        <taxon>Eukaryota</taxon>
        <taxon>Viridiplantae</taxon>
        <taxon>Streptophyta</taxon>
        <taxon>Embryophyta</taxon>
        <taxon>Tracheophyta</taxon>
        <taxon>Spermatophyta</taxon>
        <taxon>Magnoliopsida</taxon>
        <taxon>eudicotyledons</taxon>
        <taxon>Gunneridae</taxon>
        <taxon>Pentapetalae</taxon>
        <taxon>rosids</taxon>
        <taxon>fabids</taxon>
        <taxon>Fabales</taxon>
        <taxon>Quillajaceae</taxon>
        <taxon>Quillaja</taxon>
    </lineage>
</organism>
<dbReference type="Proteomes" id="UP001163823">
    <property type="component" value="Chromosome 1"/>
</dbReference>
<reference evidence="2 3" key="1">
    <citation type="journal article" date="2023" name="Science">
        <title>Elucidation of the pathway for biosynthesis of saponin adjuvants from the soapbark tree.</title>
        <authorList>
            <person name="Reed J."/>
            <person name="Orme A."/>
            <person name="El-Demerdash A."/>
            <person name="Owen C."/>
            <person name="Martin L.B.B."/>
            <person name="Misra R.C."/>
            <person name="Kikuchi S."/>
            <person name="Rejzek M."/>
            <person name="Martin A.C."/>
            <person name="Harkess A."/>
            <person name="Leebens-Mack J."/>
            <person name="Louveau T."/>
            <person name="Stephenson M.J."/>
            <person name="Osbourn A."/>
        </authorList>
    </citation>
    <scope>NUCLEOTIDE SEQUENCE [LARGE SCALE GENOMIC DNA]</scope>
    <source>
        <strain evidence="2">S10</strain>
    </source>
</reference>
<comment type="caution">
    <text evidence="2">The sequence shown here is derived from an EMBL/GenBank/DDBJ whole genome shotgun (WGS) entry which is preliminary data.</text>
</comment>
<feature type="compositionally biased region" description="Low complexity" evidence="1">
    <location>
        <begin position="52"/>
        <end position="68"/>
    </location>
</feature>
<accession>A0AAD7QJY8</accession>
<keyword evidence="3" id="KW-1185">Reference proteome</keyword>
<protein>
    <submittedName>
        <fullName evidence="2">Uncharacterized protein</fullName>
    </submittedName>
</protein>
<name>A0AAD7QJY8_QUISA</name>
<evidence type="ECO:0000313" key="3">
    <source>
        <dbReference type="Proteomes" id="UP001163823"/>
    </source>
</evidence>
<gene>
    <name evidence="2" type="ORF">O6P43_001297</name>
</gene>
<feature type="region of interest" description="Disordered" evidence="1">
    <location>
        <begin position="49"/>
        <end position="80"/>
    </location>
</feature>
<sequence>MSSLCASATARTVQLILGFHHPSTRAEIPSINVLRFKCNGTLRVRGRFTTVSASNSNSTGGNSPNNRPNADEETDAAQGSYELCVTKELL</sequence>
<dbReference type="AlphaFoldDB" id="A0AAD7QJY8"/>
<evidence type="ECO:0000313" key="2">
    <source>
        <dbReference type="EMBL" id="KAJ7982141.1"/>
    </source>
</evidence>
<evidence type="ECO:0000256" key="1">
    <source>
        <dbReference type="SAM" id="MobiDB-lite"/>
    </source>
</evidence>